<evidence type="ECO:0000313" key="4">
    <source>
        <dbReference type="Proteomes" id="UP001472677"/>
    </source>
</evidence>
<organism evidence="3 4">
    <name type="scientific">Hibiscus sabdariffa</name>
    <name type="common">roselle</name>
    <dbReference type="NCBI Taxonomy" id="183260"/>
    <lineage>
        <taxon>Eukaryota</taxon>
        <taxon>Viridiplantae</taxon>
        <taxon>Streptophyta</taxon>
        <taxon>Embryophyta</taxon>
        <taxon>Tracheophyta</taxon>
        <taxon>Spermatophyta</taxon>
        <taxon>Magnoliopsida</taxon>
        <taxon>eudicotyledons</taxon>
        <taxon>Gunneridae</taxon>
        <taxon>Pentapetalae</taxon>
        <taxon>rosids</taxon>
        <taxon>malvids</taxon>
        <taxon>Malvales</taxon>
        <taxon>Malvaceae</taxon>
        <taxon>Malvoideae</taxon>
        <taxon>Hibiscus</taxon>
    </lineage>
</organism>
<evidence type="ECO:0000259" key="2">
    <source>
        <dbReference type="Pfam" id="PF03468"/>
    </source>
</evidence>
<protein>
    <recommendedName>
        <fullName evidence="2">XS domain-containing protein</fullName>
    </recommendedName>
</protein>
<feature type="region of interest" description="Disordered" evidence="1">
    <location>
        <begin position="675"/>
        <end position="694"/>
    </location>
</feature>
<evidence type="ECO:0000256" key="1">
    <source>
        <dbReference type="SAM" id="MobiDB-lite"/>
    </source>
</evidence>
<reference evidence="3 4" key="1">
    <citation type="journal article" date="2024" name="G3 (Bethesda)">
        <title>Genome assembly of Hibiscus sabdariffa L. provides insights into metabolisms of medicinal natural products.</title>
        <authorList>
            <person name="Kim T."/>
        </authorList>
    </citation>
    <scope>NUCLEOTIDE SEQUENCE [LARGE SCALE GENOMIC DNA]</scope>
    <source>
        <strain evidence="3">TK-2024</strain>
        <tissue evidence="3">Old leaves</tissue>
    </source>
</reference>
<dbReference type="InterPro" id="IPR005380">
    <property type="entry name" value="XS_domain"/>
</dbReference>
<sequence>MSSKKLDSRYPYPRSRHQDRLSGSKRKEPEKQLQYQKSSHGDNDSELCLKKLSEFNESLKRQQLLTSTKFQWNHLLSDNLEKAAAASSKPEPTMLNDRKTPPYSMGPMGIDLTEENWLVDSRPLHMKEGKPGFFDTRFPDVGNEGMVDETVGFGGFGERLDFDPSSVILEKAMNRIRRTEEVLESSYWKLESERATASAIDSIVDKVDGSGERRALELDRQQYTSGKKMELLHGERHLHKEDCSRHALTQRYVDFSGGERVLGRGMNPCCSPNGARFHHGKQRSPQLYPDVNGKPHGKQSEQENEILGRSFHGGQSQNGELSLGESLQIQQSALFCRKLPDGMTQDNEDFHSWMNCHQSPKRVPFHGEKQELSEDYDHTLPQTYVDFGSEAHAMEKANDVFSSRMNRPQGQKVVLSEGERLELATDYVRSLPQRHLDFNVESNDTQLENGLLGSRMNHQPKQNETPSQGETKKMQEDFSLSLPHHHFGLNGEPQVMEQETEVLSSRMCYPRDQNDAYFAGEIQQLQQDCALRIKPLPKADDDVRTNEGSNQHISSTEEVGINSQSPMQHPKKRIINLRKIRESRVSKLTQTSDVLDDEILDIHYGGEGSGENSGLQRNITDSDYQFSSPHTQEFAHPTNRKSIKQRLGRSCRINHPYPPHGKSIKERLGLPSQAHDNRSIKQHPGPPCQIRDPTVMPGIGRHKTRKPVKENVNDAHSPIAIPRIEKQKLSKPMKENINEFHKRVRAQDVSHIGKRGRTEQSEDSNEFKQSIHAAYVKFVKVLNENPAQRRKYTNQGEVKTLKCCVCGSNSEDFVSTLSLAMHAFTSQKSRRHRVEHLGLHKALCLLMGWDSMAVSDGLWAPKALPYTESLAMKEDLVVWPPVVILHNSSIGTTISDDRIIVSLEEIEAFLRDTGFGRGISKVCRGKPANQSIMVVIFHGTLSGLRDAERLHNLYVENKHGRAEFLRVNYGGGETQKGSLNKVKDVLYGYLGTAGDLDKLDFETKSHSVIKSKKEIYGIVDARPVTE</sequence>
<dbReference type="PANTHER" id="PTHR46619:SF2">
    <property type="entry name" value="XS DOMAIN PROTEIN"/>
    <property type="match status" value="1"/>
</dbReference>
<name>A0ABR2EKQ5_9ROSI</name>
<feature type="compositionally biased region" description="Polar residues" evidence="1">
    <location>
        <begin position="546"/>
        <end position="567"/>
    </location>
</feature>
<dbReference type="Gene3D" id="3.30.70.2890">
    <property type="entry name" value="XS domain"/>
    <property type="match status" value="1"/>
</dbReference>
<feature type="region of interest" description="Disordered" evidence="1">
    <location>
        <begin position="540"/>
        <end position="570"/>
    </location>
</feature>
<evidence type="ECO:0000313" key="3">
    <source>
        <dbReference type="EMBL" id="KAK8562445.1"/>
    </source>
</evidence>
<feature type="compositionally biased region" description="Polar residues" evidence="1">
    <location>
        <begin position="456"/>
        <end position="469"/>
    </location>
</feature>
<feature type="region of interest" description="Disordered" evidence="1">
    <location>
        <begin position="273"/>
        <end position="301"/>
    </location>
</feature>
<dbReference type="EMBL" id="JBBPBM010000012">
    <property type="protein sequence ID" value="KAK8562445.1"/>
    <property type="molecule type" value="Genomic_DNA"/>
</dbReference>
<dbReference type="Pfam" id="PF03468">
    <property type="entry name" value="XS"/>
    <property type="match status" value="1"/>
</dbReference>
<feature type="region of interest" description="Disordered" evidence="1">
    <location>
        <begin position="1"/>
        <end position="44"/>
    </location>
</feature>
<gene>
    <name evidence="3" type="ORF">V6N12_010523</name>
</gene>
<comment type="caution">
    <text evidence="3">The sequence shown here is derived from an EMBL/GenBank/DDBJ whole genome shotgun (WGS) entry which is preliminary data.</text>
</comment>
<feature type="region of interest" description="Disordered" evidence="1">
    <location>
        <begin position="450"/>
        <end position="472"/>
    </location>
</feature>
<dbReference type="InterPro" id="IPR038588">
    <property type="entry name" value="XS_domain_sf"/>
</dbReference>
<keyword evidence="4" id="KW-1185">Reference proteome</keyword>
<dbReference type="PANTHER" id="PTHR46619">
    <property type="entry name" value="RNA RECOGNITION MOTIF XS DOMAIN PROTEIN-RELATED"/>
    <property type="match status" value="1"/>
</dbReference>
<accession>A0ABR2EKQ5</accession>
<feature type="compositionally biased region" description="Polar residues" evidence="1">
    <location>
        <begin position="612"/>
        <end position="631"/>
    </location>
</feature>
<feature type="domain" description="XS" evidence="2">
    <location>
        <begin position="874"/>
        <end position="997"/>
    </location>
</feature>
<feature type="compositionally biased region" description="Basic and acidic residues" evidence="1">
    <location>
        <begin position="16"/>
        <end position="31"/>
    </location>
</feature>
<dbReference type="Proteomes" id="UP001472677">
    <property type="component" value="Unassembled WGS sequence"/>
</dbReference>
<feature type="region of interest" description="Disordered" evidence="1">
    <location>
        <begin position="83"/>
        <end position="103"/>
    </location>
</feature>
<proteinExistence type="predicted"/>
<feature type="region of interest" description="Disordered" evidence="1">
    <location>
        <begin position="606"/>
        <end position="645"/>
    </location>
</feature>